<feature type="region of interest" description="Disordered" evidence="1">
    <location>
        <begin position="81"/>
        <end position="110"/>
    </location>
</feature>
<dbReference type="AlphaFoldDB" id="A0A0K2ZES6"/>
<protein>
    <submittedName>
        <fullName evidence="3">Putative membrane protein</fullName>
    </submittedName>
</protein>
<accession>A0A0K2ZES6</accession>
<sequence length="110" mass="11539">MNSHARNRMPTLAALLLLALIALIAASRPAAATLAPVLTDSGLLAAPELPAADTQAESRDIADPLDDYDSAVVPPAPWRHARLTTSGWPEPAAWRGAGTHPQPRLRPPSA</sequence>
<feature type="chain" id="PRO_5005492305" evidence="2">
    <location>
        <begin position="33"/>
        <end position="110"/>
    </location>
</feature>
<evidence type="ECO:0000256" key="2">
    <source>
        <dbReference type="SAM" id="SignalP"/>
    </source>
</evidence>
<dbReference type="EMBL" id="CXOJ01000011">
    <property type="protein sequence ID" value="CTP84058.1"/>
    <property type="molecule type" value="Genomic_DNA"/>
</dbReference>
<dbReference type="RefSeq" id="WP_053837205.1">
    <property type="nucleotide sequence ID" value="NZ_CP076251.1"/>
</dbReference>
<evidence type="ECO:0000256" key="1">
    <source>
        <dbReference type="SAM" id="MobiDB-lite"/>
    </source>
</evidence>
<dbReference type="Proteomes" id="UP000045978">
    <property type="component" value="Unassembled WGS sequence"/>
</dbReference>
<evidence type="ECO:0000313" key="3">
    <source>
        <dbReference type="EMBL" id="CTP84058.1"/>
    </source>
</evidence>
<evidence type="ECO:0000313" key="4">
    <source>
        <dbReference type="Proteomes" id="UP000045978"/>
    </source>
</evidence>
<keyword evidence="2" id="KW-0732">Signal</keyword>
<feature type="signal peptide" evidence="2">
    <location>
        <begin position="1"/>
        <end position="32"/>
    </location>
</feature>
<name>A0A0K2ZES6_9XANT</name>
<reference evidence="3 4" key="1">
    <citation type="submission" date="2015-07" db="EMBL/GenBank/DDBJ databases">
        <authorList>
            <person name="Noorani M."/>
        </authorList>
    </citation>
    <scope>NUCLEOTIDE SEQUENCE [LARGE SCALE GENOMIC DNA]</scope>
    <source>
        <strain evidence="3">LMG730</strain>
    </source>
</reference>
<organism evidence="3 4">
    <name type="scientific">Xanthomonas graminis pv. phlei</name>
    <dbReference type="NCBI Taxonomy" id="487906"/>
    <lineage>
        <taxon>Bacteria</taxon>
        <taxon>Pseudomonadati</taxon>
        <taxon>Pseudomonadota</taxon>
        <taxon>Gammaproteobacteria</taxon>
        <taxon>Lysobacterales</taxon>
        <taxon>Lysobacteraceae</taxon>
        <taxon>Xanthomonas</taxon>
        <taxon>Xanthomonas translucens group</taxon>
        <taxon>Xanthomonas graminis</taxon>
    </lineage>
</organism>
<proteinExistence type="predicted"/>
<gene>
    <name evidence="3" type="ORF">XTPLMG730_0657</name>
</gene>